<sequence length="255" mass="28666">MSDQPTPPNPGQPRELNLQQMANQFMAGVQRHFDMLAFNLATRGLGSENTYNELISRAGVMPVPQLHQNFEQMQAHARDLLLRQVINDALNLTVTCLNNTHLFLALIKEKRESGGNELTQEQQKAAQQAQQEFIKVRLEDKFDRIETTYKVMCELEDSIISLAFCLQALVTQGGVVRKAQLGANQQLELELVHAAPSLKSPHNLQPANIRTYTKSFSEEERIIFSDTDLQSVILTVGVFARQLFESVAKYASPEA</sequence>
<organism evidence="1 2">
    <name type="scientific">Oceanipulchritudo coccoides</name>
    <dbReference type="NCBI Taxonomy" id="2706888"/>
    <lineage>
        <taxon>Bacteria</taxon>
        <taxon>Pseudomonadati</taxon>
        <taxon>Verrucomicrobiota</taxon>
        <taxon>Opitutia</taxon>
        <taxon>Puniceicoccales</taxon>
        <taxon>Oceanipulchritudinaceae</taxon>
        <taxon>Oceanipulchritudo</taxon>
    </lineage>
</organism>
<dbReference type="Proteomes" id="UP000478417">
    <property type="component" value="Unassembled WGS sequence"/>
</dbReference>
<evidence type="ECO:0000313" key="2">
    <source>
        <dbReference type="Proteomes" id="UP000478417"/>
    </source>
</evidence>
<proteinExistence type="predicted"/>
<dbReference type="EMBL" id="JAAGNX010000001">
    <property type="protein sequence ID" value="NDV60924.1"/>
    <property type="molecule type" value="Genomic_DNA"/>
</dbReference>
<dbReference type="RefSeq" id="WP_163961381.1">
    <property type="nucleotide sequence ID" value="NZ_JAAGNX010000001.1"/>
</dbReference>
<keyword evidence="2" id="KW-1185">Reference proteome</keyword>
<evidence type="ECO:0000313" key="1">
    <source>
        <dbReference type="EMBL" id="NDV60924.1"/>
    </source>
</evidence>
<reference evidence="1 2" key="1">
    <citation type="submission" date="2020-02" db="EMBL/GenBank/DDBJ databases">
        <title>Albibacoteraceae fam. nov., the first described family within the subdivision 4 Verrucomicrobia.</title>
        <authorList>
            <person name="Xi F."/>
        </authorList>
    </citation>
    <scope>NUCLEOTIDE SEQUENCE [LARGE SCALE GENOMIC DNA]</scope>
    <source>
        <strain evidence="1 2">CK1056</strain>
    </source>
</reference>
<comment type="caution">
    <text evidence="1">The sequence shown here is derived from an EMBL/GenBank/DDBJ whole genome shotgun (WGS) entry which is preliminary data.</text>
</comment>
<dbReference type="AlphaFoldDB" id="A0A6B2LYD6"/>
<accession>A0A6B2LYD6</accession>
<gene>
    <name evidence="1" type="ORF">G0Q06_00495</name>
</gene>
<protein>
    <submittedName>
        <fullName evidence="1">Uncharacterized protein</fullName>
    </submittedName>
</protein>
<name>A0A6B2LYD6_9BACT</name>